<proteinExistence type="predicted"/>
<dbReference type="GO" id="GO:0005525">
    <property type="term" value="F:GTP binding"/>
    <property type="evidence" value="ECO:0007669"/>
    <property type="project" value="InterPro"/>
</dbReference>
<evidence type="ECO:0000313" key="3">
    <source>
        <dbReference type="Proteomes" id="UP000007148"/>
    </source>
</evidence>
<dbReference type="Gene3D" id="3.40.50.300">
    <property type="entry name" value="P-loop containing nucleotide triphosphate hydrolases"/>
    <property type="match status" value="1"/>
</dbReference>
<dbReference type="InterPro" id="IPR027417">
    <property type="entry name" value="P-loop_NTPase"/>
</dbReference>
<keyword evidence="3" id="KW-1185">Reference proteome</keyword>
<dbReference type="Pfam" id="PF01926">
    <property type="entry name" value="MMR_HSR1"/>
    <property type="match status" value="1"/>
</dbReference>
<dbReference type="InterPro" id="IPR006073">
    <property type="entry name" value="GTP-bd"/>
</dbReference>
<comment type="caution">
    <text evidence="2">The sequence shown here is derived from an EMBL/GenBank/DDBJ whole genome shotgun (WGS) entry which is preliminary data.</text>
</comment>
<feature type="domain" description="G" evidence="1">
    <location>
        <begin position="21"/>
        <end position="90"/>
    </location>
</feature>
<evidence type="ECO:0000259" key="1">
    <source>
        <dbReference type="Pfam" id="PF01926"/>
    </source>
</evidence>
<dbReference type="InParanoid" id="G4TMP8"/>
<protein>
    <recommendedName>
        <fullName evidence="1">G domain-containing protein</fullName>
    </recommendedName>
</protein>
<gene>
    <name evidence="2" type="ORF">PIIN_06527</name>
</gene>
<name>G4TMP8_SERID</name>
<accession>G4TMP8</accession>
<dbReference type="SUPFAM" id="SSF52540">
    <property type="entry name" value="P-loop containing nucleoside triphosphate hydrolases"/>
    <property type="match status" value="1"/>
</dbReference>
<dbReference type="InterPro" id="IPR025662">
    <property type="entry name" value="Sigma_54_int_dom_ATP-bd_1"/>
</dbReference>
<sequence length="246" mass="27451">MTTKAFNCKRMNEVKRGDRIIILYGETGTGKSTFINAVAGCDAAKVDHTLKGSANRIEVFKITGPDLKPFVLVEAPGVDTSNNDSSKLGLWLHDQKNPPVAGVIYLRRITDNRMSNAQINTLDSLSTICGIDAASHIFVLTTMWDVPATARQIEREREFKTDFCSIKAALGECKLLRMENTKKQTTREITRAARQTVQEVLDRDPCRLLVGRQMRDSKGDYRGTAVGKVEEKSKGFRGFFRGLFSK</sequence>
<evidence type="ECO:0000313" key="2">
    <source>
        <dbReference type="EMBL" id="CCA72590.1"/>
    </source>
</evidence>
<dbReference type="Proteomes" id="UP000007148">
    <property type="component" value="Unassembled WGS sequence"/>
</dbReference>
<organism evidence="2 3">
    <name type="scientific">Serendipita indica (strain DSM 11827)</name>
    <name type="common">Root endophyte fungus</name>
    <name type="synonym">Piriformospora indica</name>
    <dbReference type="NCBI Taxonomy" id="1109443"/>
    <lineage>
        <taxon>Eukaryota</taxon>
        <taxon>Fungi</taxon>
        <taxon>Dikarya</taxon>
        <taxon>Basidiomycota</taxon>
        <taxon>Agaricomycotina</taxon>
        <taxon>Agaricomycetes</taxon>
        <taxon>Sebacinales</taxon>
        <taxon>Serendipitaceae</taxon>
        <taxon>Serendipita</taxon>
    </lineage>
</organism>
<dbReference type="HOGENOM" id="CLU_018003_0_1_1"/>
<dbReference type="PROSITE" id="PS00675">
    <property type="entry name" value="SIGMA54_INTERACT_1"/>
    <property type="match status" value="1"/>
</dbReference>
<dbReference type="EMBL" id="CAFZ01000172">
    <property type="protein sequence ID" value="CCA72590.1"/>
    <property type="molecule type" value="Genomic_DNA"/>
</dbReference>
<dbReference type="AlphaFoldDB" id="G4TMP8"/>
<reference evidence="2 3" key="1">
    <citation type="journal article" date="2011" name="PLoS Pathog.">
        <title>Endophytic Life Strategies Decoded by Genome and Transcriptome Analyses of the Mutualistic Root Symbiont Piriformospora indica.</title>
        <authorList>
            <person name="Zuccaro A."/>
            <person name="Lahrmann U."/>
            <person name="Guldener U."/>
            <person name="Langen G."/>
            <person name="Pfiffi S."/>
            <person name="Biedenkopf D."/>
            <person name="Wong P."/>
            <person name="Samans B."/>
            <person name="Grimm C."/>
            <person name="Basiewicz M."/>
            <person name="Murat C."/>
            <person name="Martin F."/>
            <person name="Kogel K.H."/>
        </authorList>
    </citation>
    <scope>NUCLEOTIDE SEQUENCE [LARGE SCALE GENOMIC DNA]</scope>
    <source>
        <strain evidence="2 3">DSM 11827</strain>
    </source>
</reference>
<dbReference type="OMA" id="AFNCKRM"/>
<dbReference type="OrthoDB" id="3255035at2759"/>